<evidence type="ECO:0000256" key="6">
    <source>
        <dbReference type="SAM" id="Phobius"/>
    </source>
</evidence>
<comment type="caution">
    <text evidence="8">The sequence shown here is derived from an EMBL/GenBank/DDBJ whole genome shotgun (WGS) entry which is preliminary data.</text>
</comment>
<evidence type="ECO:0000256" key="4">
    <source>
        <dbReference type="ARBA" id="ARBA00029351"/>
    </source>
</evidence>
<evidence type="ECO:0000256" key="2">
    <source>
        <dbReference type="ARBA" id="ARBA00012951"/>
    </source>
</evidence>
<dbReference type="InterPro" id="IPR027387">
    <property type="entry name" value="Cytb/b6-like_sf"/>
</dbReference>
<dbReference type="PANTHER" id="PTHR19271:SF16">
    <property type="entry name" value="CYTOCHROME B"/>
    <property type="match status" value="1"/>
</dbReference>
<dbReference type="Gene3D" id="1.20.810.10">
    <property type="entry name" value="Cytochrome Bc1 Complex, Chain C"/>
    <property type="match status" value="1"/>
</dbReference>
<keyword evidence="6" id="KW-1133">Transmembrane helix</keyword>
<feature type="transmembrane region" description="Helical" evidence="6">
    <location>
        <begin position="131"/>
        <end position="151"/>
    </location>
</feature>
<evidence type="ECO:0000259" key="7">
    <source>
        <dbReference type="PROSITE" id="PS51002"/>
    </source>
</evidence>
<dbReference type="Pfam" id="PF00033">
    <property type="entry name" value="Cytochrome_B"/>
    <property type="match status" value="1"/>
</dbReference>
<keyword evidence="6" id="KW-0812">Transmembrane</keyword>
<dbReference type="Proteomes" id="UP001595823">
    <property type="component" value="Unassembled WGS sequence"/>
</dbReference>
<dbReference type="EC" id="7.1.1.8" evidence="2"/>
<feature type="transmembrane region" description="Helical" evidence="6">
    <location>
        <begin position="98"/>
        <end position="119"/>
    </location>
</feature>
<feature type="transmembrane region" description="Helical" evidence="6">
    <location>
        <begin position="292"/>
        <end position="315"/>
    </location>
</feature>
<evidence type="ECO:0000256" key="3">
    <source>
        <dbReference type="ARBA" id="ARBA00016116"/>
    </source>
</evidence>
<organism evidence="8 9">
    <name type="scientific">Salininema proteolyticum</name>
    <dbReference type="NCBI Taxonomy" id="1607685"/>
    <lineage>
        <taxon>Bacteria</taxon>
        <taxon>Bacillati</taxon>
        <taxon>Actinomycetota</taxon>
        <taxon>Actinomycetes</taxon>
        <taxon>Glycomycetales</taxon>
        <taxon>Glycomycetaceae</taxon>
        <taxon>Salininema</taxon>
    </lineage>
</organism>
<evidence type="ECO:0000313" key="8">
    <source>
        <dbReference type="EMBL" id="MFC4337460.1"/>
    </source>
</evidence>
<name>A0ABV8U507_9ACTN</name>
<dbReference type="EMBL" id="JBHSDK010000034">
    <property type="protein sequence ID" value="MFC4337460.1"/>
    <property type="molecule type" value="Genomic_DNA"/>
</dbReference>
<protein>
    <recommendedName>
        <fullName evidence="3">Cytochrome bc1 complex cytochrome b subunit</fullName>
        <ecNumber evidence="2">7.1.1.8</ecNumber>
    </recommendedName>
    <alternativeName>
        <fullName evidence="5">Cytochrome bc1 reductase complex subunit QcrB</fullName>
    </alternativeName>
</protein>
<feature type="transmembrane region" description="Helical" evidence="6">
    <location>
        <begin position="193"/>
        <end position="215"/>
    </location>
</feature>
<proteinExistence type="predicted"/>
<dbReference type="InterPro" id="IPR016174">
    <property type="entry name" value="Di-haem_cyt_TM"/>
</dbReference>
<feature type="transmembrane region" description="Helical" evidence="6">
    <location>
        <begin position="327"/>
        <end position="350"/>
    </location>
</feature>
<feature type="domain" description="Cytochrome b/b6 N-terminal region profile" evidence="7">
    <location>
        <begin position="21"/>
        <end position="224"/>
    </location>
</feature>
<sequence>MTGHSGANTPTSENARKRRGPFGALDERLGVDALRYAVPDHANNLGWSLGGVSVVTFVILLVTGVYLAQFYNPNTESANQSVREISTEVWLGEFSRSLHFWSANAMVLVVFLHLLRVVLHGSYKRPREMNYLVGTAMFALAVAAVFTGTVLKWDQQGFEALQHNIKVAELLGGLGFWFTPEASENLPLLVRLYVAHIMLIPGLIIILLMVHVLLVKQHGISSHPKNTGARSERHEPFTYHVRRVGAFGLILLGVLGVLALLVPPIVGPTPVEGVEVTKPPWMFWWLYTLENWFGQGAILWGSVVFALLVAMLPFVDRGPERSWRKRPIVIGGAALVLVVLIVLSILVFFVEPGQNL</sequence>
<dbReference type="RefSeq" id="WP_380624475.1">
    <property type="nucleotide sequence ID" value="NZ_JBHSDK010000034.1"/>
</dbReference>
<accession>A0ABV8U507</accession>
<evidence type="ECO:0000256" key="1">
    <source>
        <dbReference type="ARBA" id="ARBA00001971"/>
    </source>
</evidence>
<evidence type="ECO:0000256" key="5">
    <source>
        <dbReference type="ARBA" id="ARBA00029568"/>
    </source>
</evidence>
<dbReference type="PANTHER" id="PTHR19271">
    <property type="entry name" value="CYTOCHROME B"/>
    <property type="match status" value="1"/>
</dbReference>
<dbReference type="PROSITE" id="PS51002">
    <property type="entry name" value="CYTB_NTER"/>
    <property type="match status" value="1"/>
</dbReference>
<keyword evidence="6" id="KW-0472">Membrane</keyword>
<dbReference type="InterPro" id="IPR005797">
    <property type="entry name" value="Cyt_b/b6_N"/>
</dbReference>
<dbReference type="SUPFAM" id="SSF81342">
    <property type="entry name" value="Transmembrane di-heme cytochromes"/>
    <property type="match status" value="1"/>
</dbReference>
<comment type="catalytic activity">
    <reaction evidence="4">
        <text>a quinol + 2 Fe(III)-[cytochrome c](out) = a quinone + 2 Fe(II)-[cytochrome c](out) + 2 H(+)(out)</text>
        <dbReference type="Rhea" id="RHEA:11484"/>
        <dbReference type="Rhea" id="RHEA-COMP:10350"/>
        <dbReference type="Rhea" id="RHEA-COMP:14399"/>
        <dbReference type="ChEBI" id="CHEBI:15378"/>
        <dbReference type="ChEBI" id="CHEBI:24646"/>
        <dbReference type="ChEBI" id="CHEBI:29033"/>
        <dbReference type="ChEBI" id="CHEBI:29034"/>
        <dbReference type="ChEBI" id="CHEBI:132124"/>
        <dbReference type="EC" id="7.1.1.8"/>
    </reaction>
</comment>
<feature type="transmembrane region" description="Helical" evidence="6">
    <location>
        <begin position="45"/>
        <end position="68"/>
    </location>
</feature>
<comment type="cofactor">
    <cofactor evidence="1">
        <name>heme</name>
        <dbReference type="ChEBI" id="CHEBI:30413"/>
    </cofactor>
</comment>
<reference evidence="9" key="1">
    <citation type="journal article" date="2019" name="Int. J. Syst. Evol. Microbiol.">
        <title>The Global Catalogue of Microorganisms (GCM) 10K type strain sequencing project: providing services to taxonomists for standard genome sequencing and annotation.</title>
        <authorList>
            <consortium name="The Broad Institute Genomics Platform"/>
            <consortium name="The Broad Institute Genome Sequencing Center for Infectious Disease"/>
            <person name="Wu L."/>
            <person name="Ma J."/>
        </authorList>
    </citation>
    <scope>NUCLEOTIDE SEQUENCE [LARGE SCALE GENOMIC DNA]</scope>
    <source>
        <strain evidence="9">IBRC-M 10908</strain>
    </source>
</reference>
<keyword evidence="9" id="KW-1185">Reference proteome</keyword>
<feature type="transmembrane region" description="Helical" evidence="6">
    <location>
        <begin position="244"/>
        <end position="266"/>
    </location>
</feature>
<evidence type="ECO:0000313" key="9">
    <source>
        <dbReference type="Proteomes" id="UP001595823"/>
    </source>
</evidence>
<gene>
    <name evidence="8" type="ORF">ACFPET_19875</name>
</gene>